<dbReference type="Proteomes" id="UP000253083">
    <property type="component" value="Unassembled WGS sequence"/>
</dbReference>
<dbReference type="Pfam" id="PF00534">
    <property type="entry name" value="Glycos_transf_1"/>
    <property type="match status" value="1"/>
</dbReference>
<reference evidence="3 4" key="1">
    <citation type="submission" date="2018-06" db="EMBL/GenBank/DDBJ databases">
        <title>Genomic Encyclopedia of Type Strains, Phase IV (KMG-IV): sequencing the most valuable type-strain genomes for metagenomic binning, comparative biology and taxonomic classification.</title>
        <authorList>
            <person name="Goeker M."/>
        </authorList>
    </citation>
    <scope>NUCLEOTIDE SEQUENCE [LARGE SCALE GENOMIC DNA]</scope>
    <source>
        <strain evidence="3 4">DSM 24032</strain>
    </source>
</reference>
<gene>
    <name evidence="3" type="ORF">DFR28_102418</name>
</gene>
<evidence type="ECO:0000259" key="2">
    <source>
        <dbReference type="Pfam" id="PF13439"/>
    </source>
</evidence>
<name>A0A395JJY8_9GAMM</name>
<organism evidence="3 4">
    <name type="scientific">Arenicella xantha</name>
    <dbReference type="NCBI Taxonomy" id="644221"/>
    <lineage>
        <taxon>Bacteria</taxon>
        <taxon>Pseudomonadati</taxon>
        <taxon>Pseudomonadota</taxon>
        <taxon>Gammaproteobacteria</taxon>
        <taxon>Arenicellales</taxon>
        <taxon>Arenicellaceae</taxon>
        <taxon>Arenicella</taxon>
    </lineage>
</organism>
<accession>A0A395JJY8</accession>
<keyword evidence="4" id="KW-1185">Reference proteome</keyword>
<dbReference type="Pfam" id="PF13439">
    <property type="entry name" value="Glyco_transf_4"/>
    <property type="match status" value="1"/>
</dbReference>
<feature type="domain" description="Glycosyl transferase family 1" evidence="1">
    <location>
        <begin position="183"/>
        <end position="341"/>
    </location>
</feature>
<proteinExistence type="predicted"/>
<dbReference type="GO" id="GO:0016757">
    <property type="term" value="F:glycosyltransferase activity"/>
    <property type="evidence" value="ECO:0007669"/>
    <property type="project" value="UniProtKB-KW"/>
</dbReference>
<dbReference type="InterPro" id="IPR001296">
    <property type="entry name" value="Glyco_trans_1"/>
</dbReference>
<dbReference type="InParanoid" id="A0A395JJY8"/>
<evidence type="ECO:0000313" key="3">
    <source>
        <dbReference type="EMBL" id="RBP51001.1"/>
    </source>
</evidence>
<comment type="caution">
    <text evidence="3">The sequence shown here is derived from an EMBL/GenBank/DDBJ whole genome shotgun (WGS) entry which is preliminary data.</text>
</comment>
<evidence type="ECO:0000259" key="1">
    <source>
        <dbReference type="Pfam" id="PF00534"/>
    </source>
</evidence>
<protein>
    <submittedName>
        <fullName evidence="3">Rhamnosyl/mannosyltransferase</fullName>
    </submittedName>
</protein>
<dbReference type="AlphaFoldDB" id="A0A395JJY8"/>
<keyword evidence="3" id="KW-0808">Transferase</keyword>
<evidence type="ECO:0000313" key="4">
    <source>
        <dbReference type="Proteomes" id="UP000253083"/>
    </source>
</evidence>
<dbReference type="EMBL" id="QNRT01000002">
    <property type="protein sequence ID" value="RBP51001.1"/>
    <property type="molecule type" value="Genomic_DNA"/>
</dbReference>
<keyword evidence="3" id="KW-0328">Glycosyltransferase</keyword>
<dbReference type="PANTHER" id="PTHR12526:SF627">
    <property type="entry name" value="D-RHAMNOSYLTRANSFERASE WBPZ"/>
    <property type="match status" value="1"/>
</dbReference>
<dbReference type="Gene3D" id="3.40.50.2000">
    <property type="entry name" value="Glycogen Phosphorylase B"/>
    <property type="match status" value="2"/>
</dbReference>
<dbReference type="RefSeq" id="WP_170132017.1">
    <property type="nucleotide sequence ID" value="NZ_QNRT01000002.1"/>
</dbReference>
<dbReference type="GO" id="GO:1901135">
    <property type="term" value="P:carbohydrate derivative metabolic process"/>
    <property type="evidence" value="ECO:0007669"/>
    <property type="project" value="UniProtKB-ARBA"/>
</dbReference>
<sequence length="368" mass="41369">MDKNERRILHICKVFLPEKGGVQRIVEHITSLDKSHQHTVLTTADDGAISREDRNGVSIIRCRSYAHLASMPIAPSIISAIKQQKRQHELIAVHYPFPLVELAYAFILFSPPIVVHWHSRVIAQRRLKWVVAPFTFLLLARAKAIVVTSDRMITRSRFLRFFQNKVSIIPYGIPTADESNSPATIDEYDKYLLLIGRHVSYKGINIAINSMQNVQGNLVIVGDGPLFEKHKKLALESDASGRIHFERHAEDSRVNALLKQSTGLVVPSVMENEAFAVVQLEAMRLAKPIINTNLPSSVPWVARHNKEALTVEPSDVDALANAMNQLLCDSTLAHRLGDAGHHRFIDCFTGAQFERQVENLYESLLGQQ</sequence>
<dbReference type="PANTHER" id="PTHR12526">
    <property type="entry name" value="GLYCOSYLTRANSFERASE"/>
    <property type="match status" value="1"/>
</dbReference>
<dbReference type="SUPFAM" id="SSF53756">
    <property type="entry name" value="UDP-Glycosyltransferase/glycogen phosphorylase"/>
    <property type="match status" value="1"/>
</dbReference>
<dbReference type="InterPro" id="IPR028098">
    <property type="entry name" value="Glyco_trans_4-like_N"/>
</dbReference>
<feature type="domain" description="Glycosyltransferase subfamily 4-like N-terminal" evidence="2">
    <location>
        <begin position="20"/>
        <end position="176"/>
    </location>
</feature>